<dbReference type="AlphaFoldDB" id="A0A699T8I0"/>
<accession>A0A699T8I0</accession>
<comment type="caution">
    <text evidence="2">The sequence shown here is derived from an EMBL/GenBank/DDBJ whole genome shotgun (WGS) entry which is preliminary data.</text>
</comment>
<feature type="non-terminal residue" evidence="2">
    <location>
        <position position="1"/>
    </location>
</feature>
<proteinExistence type="predicted"/>
<evidence type="ECO:0000313" key="2">
    <source>
        <dbReference type="EMBL" id="GFD05668.1"/>
    </source>
</evidence>
<dbReference type="EMBL" id="BKCJ011219875">
    <property type="protein sequence ID" value="GFD05668.1"/>
    <property type="molecule type" value="Genomic_DNA"/>
</dbReference>
<dbReference type="Pfam" id="PF07727">
    <property type="entry name" value="RVT_2"/>
    <property type="match status" value="1"/>
</dbReference>
<sequence length="152" mass="17474">LIPYDALDFSEAKSSTALDLLNIHSSTKLEVWELVPRPEGKNIIAVKWLWKNKSDVENIVIRNKSRLIMKGYKQEEGIDFEESFAPDARLEAVRMFIAFVAHKNITIFQMDVKTAFINGPLKEEVYVSQPNGFIDPYFPDHVYRLKKALCGL</sequence>
<organism evidence="2">
    <name type="scientific">Tanacetum cinerariifolium</name>
    <name type="common">Dalmatian daisy</name>
    <name type="synonym">Chrysanthemum cinerariifolium</name>
    <dbReference type="NCBI Taxonomy" id="118510"/>
    <lineage>
        <taxon>Eukaryota</taxon>
        <taxon>Viridiplantae</taxon>
        <taxon>Streptophyta</taxon>
        <taxon>Embryophyta</taxon>
        <taxon>Tracheophyta</taxon>
        <taxon>Spermatophyta</taxon>
        <taxon>Magnoliopsida</taxon>
        <taxon>eudicotyledons</taxon>
        <taxon>Gunneridae</taxon>
        <taxon>Pentapetalae</taxon>
        <taxon>asterids</taxon>
        <taxon>campanulids</taxon>
        <taxon>Asterales</taxon>
        <taxon>Asteraceae</taxon>
        <taxon>Asteroideae</taxon>
        <taxon>Anthemideae</taxon>
        <taxon>Anthemidinae</taxon>
        <taxon>Tanacetum</taxon>
    </lineage>
</organism>
<name>A0A699T8I0_TANCI</name>
<dbReference type="InterPro" id="IPR013103">
    <property type="entry name" value="RVT_2"/>
</dbReference>
<feature type="non-terminal residue" evidence="2">
    <location>
        <position position="152"/>
    </location>
</feature>
<protein>
    <submittedName>
        <fullName evidence="2">Gag-Pol polyprotein</fullName>
    </submittedName>
</protein>
<evidence type="ECO:0000259" key="1">
    <source>
        <dbReference type="Pfam" id="PF07727"/>
    </source>
</evidence>
<gene>
    <name evidence="2" type="ORF">Tci_877637</name>
</gene>
<reference evidence="2" key="1">
    <citation type="journal article" date="2019" name="Sci. Rep.">
        <title>Draft genome of Tanacetum cinerariifolium, the natural source of mosquito coil.</title>
        <authorList>
            <person name="Yamashiro T."/>
            <person name="Shiraishi A."/>
            <person name="Satake H."/>
            <person name="Nakayama K."/>
        </authorList>
    </citation>
    <scope>NUCLEOTIDE SEQUENCE</scope>
</reference>
<feature type="domain" description="Reverse transcriptase Ty1/copia-type" evidence="1">
    <location>
        <begin position="30"/>
        <end position="152"/>
    </location>
</feature>